<keyword evidence="2" id="KW-1185">Reference proteome</keyword>
<gene>
    <name evidence="1" type="ORF">QTG54_002832</name>
</gene>
<dbReference type="Proteomes" id="UP001224775">
    <property type="component" value="Unassembled WGS sequence"/>
</dbReference>
<reference evidence="1" key="1">
    <citation type="submission" date="2023-06" db="EMBL/GenBank/DDBJ databases">
        <title>Survivors Of The Sea: Transcriptome response of Skeletonema marinoi to long-term dormancy.</title>
        <authorList>
            <person name="Pinder M.I.M."/>
            <person name="Kourtchenko O."/>
            <person name="Robertson E.K."/>
            <person name="Larsson T."/>
            <person name="Maumus F."/>
            <person name="Osuna-Cruz C.M."/>
            <person name="Vancaester E."/>
            <person name="Stenow R."/>
            <person name="Vandepoele K."/>
            <person name="Ploug H."/>
            <person name="Bruchert V."/>
            <person name="Godhe A."/>
            <person name="Topel M."/>
        </authorList>
    </citation>
    <scope>NUCLEOTIDE SEQUENCE</scope>
    <source>
        <strain evidence="1">R05AC</strain>
    </source>
</reference>
<protein>
    <submittedName>
        <fullName evidence="1">Uncharacterized protein</fullName>
    </submittedName>
</protein>
<evidence type="ECO:0000313" key="1">
    <source>
        <dbReference type="EMBL" id="KAK1746225.1"/>
    </source>
</evidence>
<name>A0AAD8YJI2_9STRA</name>
<dbReference type="EMBL" id="JATAAI010000004">
    <property type="protein sequence ID" value="KAK1746225.1"/>
    <property type="molecule type" value="Genomic_DNA"/>
</dbReference>
<dbReference type="AlphaFoldDB" id="A0AAD8YJI2"/>
<accession>A0AAD8YJI2</accession>
<organism evidence="1 2">
    <name type="scientific">Skeletonema marinoi</name>
    <dbReference type="NCBI Taxonomy" id="267567"/>
    <lineage>
        <taxon>Eukaryota</taxon>
        <taxon>Sar</taxon>
        <taxon>Stramenopiles</taxon>
        <taxon>Ochrophyta</taxon>
        <taxon>Bacillariophyta</taxon>
        <taxon>Coscinodiscophyceae</taxon>
        <taxon>Thalassiosirophycidae</taxon>
        <taxon>Thalassiosirales</taxon>
        <taxon>Skeletonemataceae</taxon>
        <taxon>Skeletonema</taxon>
        <taxon>Skeletonema marinoi-dohrnii complex</taxon>
    </lineage>
</organism>
<proteinExistence type="predicted"/>
<evidence type="ECO:0000313" key="2">
    <source>
        <dbReference type="Proteomes" id="UP001224775"/>
    </source>
</evidence>
<sequence length="688" mass="77824">MMSMASHRLMAASARNAARQLASTATRSSTTVASTAPRSQFRNPNFVLGIGSGLVLAGLHSATGSANDFYDYRFKSPKDADDLASFYGGEELMELYCVFPIVGQIMMRSATFDDTGGIKTQGFPGTMEVNMVFSDDVNEDTGETDWFNKRERFKNTLFGYTLWDMVINFGFQTKDDGSRECYHAGEYFHGNVPILSQLMLLIFKVHSRWVVWSTEHHVNHYAFSSGTTDEEEEMEEESRANMPLFLLKHYAWSDLTAMLFGYKEGDLSRAEKQPSFLLLGGKDSEKDELPFQKKAIQIRISEDIEADKQAMKALSSKYCPEDVKKILARRATIARRRTNAKHEVSGDEDDVDEEAAATSDVYVMATELAADRAMRLHSATGSANDFYDYRFKSPKDADDLASFYGGEELMELYCVFPIVGQIMMRSATFDDTGGIKTQGFPGTMEVNMRERFKNTLFGYTLWDMVINFGFQTKDDGSRECYHAGEYFHGNVPILSQVMLLIFKVHARWVVWSTEHHVNHYAFSSGTTDEEEEMEEESRANMPLFLLKNYAWSDLTAMLFGYKEGDLSRAEKQPSFLLLGGKDSEKDELPFQKKAIQIRISEDIEADKQAMKALSSKYCPEDVKKILARRATIARRRTNAKHEISGDEDDVDVDEEAAATSDVYVMATELAADRAMRRMTRRPTRAATN</sequence>
<comment type="caution">
    <text evidence="1">The sequence shown here is derived from an EMBL/GenBank/DDBJ whole genome shotgun (WGS) entry which is preliminary data.</text>
</comment>